<dbReference type="EMBL" id="KB405095">
    <property type="protein sequence ID" value="EMF51996.1"/>
    <property type="molecule type" value="Genomic_DNA"/>
</dbReference>
<sequence>MTGGDHPADREAGGHHGGPRPRLEGAHHRGHAVGASGGNAGAHLEDASHAASPIVVGLRNRTGSLGSHIDPVARTVLRHAVAPVAVVPHD</sequence>
<organism evidence="2 3">
    <name type="scientific">Streptomyces bottropensis ATCC 25435</name>
    <dbReference type="NCBI Taxonomy" id="1054862"/>
    <lineage>
        <taxon>Bacteria</taxon>
        <taxon>Bacillati</taxon>
        <taxon>Actinomycetota</taxon>
        <taxon>Actinomycetes</taxon>
        <taxon>Kitasatosporales</taxon>
        <taxon>Streptomycetaceae</taxon>
        <taxon>Streptomyces</taxon>
    </lineage>
</organism>
<dbReference type="GeneID" id="96269065"/>
<dbReference type="SUPFAM" id="SSF52402">
    <property type="entry name" value="Adenine nucleotide alpha hydrolases-like"/>
    <property type="match status" value="1"/>
</dbReference>
<evidence type="ECO:0000313" key="3">
    <source>
        <dbReference type="Proteomes" id="UP000030760"/>
    </source>
</evidence>
<reference evidence="3" key="1">
    <citation type="journal article" date="2013" name="Genome Announc.">
        <title>Draft Genome Sequence of Streptomyces bottropensis ATCC 25435, a Bottromycin-Producing Actinomycete.</title>
        <authorList>
            <person name="Zhang H."/>
            <person name="Zhou W."/>
            <person name="Zhuang Y."/>
            <person name="Liang X."/>
            <person name="Liu T."/>
        </authorList>
    </citation>
    <scope>NUCLEOTIDE SEQUENCE [LARGE SCALE GENOMIC DNA]</scope>
    <source>
        <strain evidence="3">ATCC 25435</strain>
    </source>
</reference>
<dbReference type="AlphaFoldDB" id="M3E7B7"/>
<dbReference type="RefSeq" id="WP_005484260.1">
    <property type="nucleotide sequence ID" value="NZ_KB405095.1"/>
</dbReference>
<accession>M3E7B7</accession>
<dbReference type="Proteomes" id="UP000030760">
    <property type="component" value="Unassembled WGS sequence"/>
</dbReference>
<feature type="region of interest" description="Disordered" evidence="1">
    <location>
        <begin position="1"/>
        <end position="46"/>
    </location>
</feature>
<dbReference type="InterPro" id="IPR014729">
    <property type="entry name" value="Rossmann-like_a/b/a_fold"/>
</dbReference>
<protein>
    <submittedName>
        <fullName evidence="2">Stress-inducible protein</fullName>
    </submittedName>
</protein>
<feature type="compositionally biased region" description="Basic and acidic residues" evidence="1">
    <location>
        <begin position="1"/>
        <end position="14"/>
    </location>
</feature>
<gene>
    <name evidence="2" type="ORF">SBD_6518</name>
</gene>
<dbReference type="Gene3D" id="3.40.50.620">
    <property type="entry name" value="HUPs"/>
    <property type="match status" value="1"/>
</dbReference>
<evidence type="ECO:0000256" key="1">
    <source>
        <dbReference type="SAM" id="MobiDB-lite"/>
    </source>
</evidence>
<evidence type="ECO:0000313" key="2">
    <source>
        <dbReference type="EMBL" id="EMF51996.1"/>
    </source>
</evidence>
<name>M3E7B7_9ACTN</name>
<proteinExistence type="predicted"/>